<comment type="caution">
    <text evidence="2">The sequence shown here is derived from an EMBL/GenBank/DDBJ whole genome shotgun (WGS) entry which is preliminary data.</text>
</comment>
<protein>
    <submittedName>
        <fullName evidence="2">Uncharacterized protein</fullName>
    </submittedName>
</protein>
<evidence type="ECO:0000313" key="2">
    <source>
        <dbReference type="EMBL" id="KAF6807806.1"/>
    </source>
</evidence>
<evidence type="ECO:0000256" key="1">
    <source>
        <dbReference type="SAM" id="MobiDB-lite"/>
    </source>
</evidence>
<dbReference type="EMBL" id="WIGN01000129">
    <property type="protein sequence ID" value="KAF6807806.1"/>
    <property type="molecule type" value="Genomic_DNA"/>
</dbReference>
<proteinExistence type="predicted"/>
<keyword evidence="3" id="KW-1185">Reference proteome</keyword>
<name>A0A8H6J806_9PEZI</name>
<feature type="region of interest" description="Disordered" evidence="1">
    <location>
        <begin position="50"/>
        <end position="75"/>
    </location>
</feature>
<organism evidence="2 3">
    <name type="scientific">Colletotrichum sojae</name>
    <dbReference type="NCBI Taxonomy" id="2175907"/>
    <lineage>
        <taxon>Eukaryota</taxon>
        <taxon>Fungi</taxon>
        <taxon>Dikarya</taxon>
        <taxon>Ascomycota</taxon>
        <taxon>Pezizomycotina</taxon>
        <taxon>Sordariomycetes</taxon>
        <taxon>Hypocreomycetidae</taxon>
        <taxon>Glomerellales</taxon>
        <taxon>Glomerellaceae</taxon>
        <taxon>Colletotrichum</taxon>
        <taxon>Colletotrichum orchidearum species complex</taxon>
    </lineage>
</organism>
<feature type="region of interest" description="Disordered" evidence="1">
    <location>
        <begin position="235"/>
        <end position="259"/>
    </location>
</feature>
<feature type="compositionally biased region" description="Basic and acidic residues" evidence="1">
    <location>
        <begin position="53"/>
        <end position="62"/>
    </location>
</feature>
<accession>A0A8H6J806</accession>
<dbReference type="Proteomes" id="UP000652219">
    <property type="component" value="Unassembled WGS sequence"/>
</dbReference>
<gene>
    <name evidence="2" type="ORF">CSOJ01_07928</name>
</gene>
<dbReference type="AlphaFoldDB" id="A0A8H6J806"/>
<evidence type="ECO:0000313" key="3">
    <source>
        <dbReference type="Proteomes" id="UP000652219"/>
    </source>
</evidence>
<reference evidence="2 3" key="1">
    <citation type="journal article" date="2020" name="Phytopathology">
        <title>Genome Sequence Resources of Colletotrichum truncatum, C. plurivorum, C. musicola, and C. sojae: Four Species Pathogenic to Soybean (Glycine max).</title>
        <authorList>
            <person name="Rogerio F."/>
            <person name="Boufleur T.R."/>
            <person name="Ciampi-Guillardi M."/>
            <person name="Sukno S.A."/>
            <person name="Thon M.R."/>
            <person name="Massola Junior N.S."/>
            <person name="Baroncelli R."/>
        </authorList>
    </citation>
    <scope>NUCLEOTIDE SEQUENCE [LARGE SCALE GENOMIC DNA]</scope>
    <source>
        <strain evidence="2 3">LFN0009</strain>
    </source>
</reference>
<sequence>MQGAPFDPISLGSISTAAAAAGRGLCIRLRRSILDSVQLASTVETAGSRLLRSSRDNHDDAAQQRQNTTVPRARREAEIELTPSPGAPSASIVRSRYLRYQYPRLPSEGFNELCDTSGSKPCRLMQPNENIEYHRTEYGSSKDAPSRQHAASGRYRSQICADEEDEMEKKAANLEELLVCRVEFRSVGALSAFWNASRACAGTPPLTPAASSTQVYYNSSLHYSSPLTLRMAVSRERGPEAGNATTSLAKKTGHPGERG</sequence>